<gene>
    <name evidence="9" type="primary">ADH2_1</name>
    <name evidence="9" type="ORF">LHYA1_G004609</name>
</gene>
<comment type="cofactor">
    <cofactor evidence="1 7">
        <name>Zn(2+)</name>
        <dbReference type="ChEBI" id="CHEBI:29105"/>
    </cofactor>
</comment>
<dbReference type="FunFam" id="3.40.50.720:FF:000039">
    <property type="entry name" value="Alcohol dehydrogenase AdhP"/>
    <property type="match status" value="1"/>
</dbReference>
<dbReference type="Proteomes" id="UP000431533">
    <property type="component" value="Unassembled WGS sequence"/>
</dbReference>
<dbReference type="PANTHER" id="PTHR42940:SF1">
    <property type="entry name" value="ENOYL REDUCTASE (ER) DOMAIN-CONTAINING PROTEIN"/>
    <property type="match status" value="1"/>
</dbReference>
<comment type="caution">
    <text evidence="9">The sequence shown here is derived from an EMBL/GenBank/DDBJ whole genome shotgun (WGS) entry which is preliminary data.</text>
</comment>
<dbReference type="GO" id="GO:0005737">
    <property type="term" value="C:cytoplasm"/>
    <property type="evidence" value="ECO:0007669"/>
    <property type="project" value="TreeGrafter"/>
</dbReference>
<dbReference type="InterPro" id="IPR013154">
    <property type="entry name" value="ADH-like_N"/>
</dbReference>
<dbReference type="SUPFAM" id="SSF50129">
    <property type="entry name" value="GroES-like"/>
    <property type="match status" value="1"/>
</dbReference>
<dbReference type="PROSITE" id="PS00059">
    <property type="entry name" value="ADH_ZINC"/>
    <property type="match status" value="1"/>
</dbReference>
<dbReference type="OrthoDB" id="1879366at2759"/>
<keyword evidence="6" id="KW-0520">NAD</keyword>
<keyword evidence="4 7" id="KW-0862">Zinc</keyword>
<dbReference type="Pfam" id="PF08240">
    <property type="entry name" value="ADH_N"/>
    <property type="match status" value="1"/>
</dbReference>
<dbReference type="InterPro" id="IPR013149">
    <property type="entry name" value="ADH-like_C"/>
</dbReference>
<evidence type="ECO:0000256" key="2">
    <source>
        <dbReference type="ARBA" id="ARBA00008072"/>
    </source>
</evidence>
<dbReference type="RefSeq" id="XP_031004443.1">
    <property type="nucleotide sequence ID" value="XM_031149566.1"/>
</dbReference>
<dbReference type="CDD" id="cd08297">
    <property type="entry name" value="CAD3"/>
    <property type="match status" value="1"/>
</dbReference>
<dbReference type="EMBL" id="QGMH01000089">
    <property type="protein sequence ID" value="TVY25655.1"/>
    <property type="molecule type" value="Genomic_DNA"/>
</dbReference>
<evidence type="ECO:0000259" key="8">
    <source>
        <dbReference type="SMART" id="SM00829"/>
    </source>
</evidence>
<dbReference type="GO" id="GO:0008270">
    <property type="term" value="F:zinc ion binding"/>
    <property type="evidence" value="ECO:0007669"/>
    <property type="project" value="InterPro"/>
</dbReference>
<evidence type="ECO:0000313" key="9">
    <source>
        <dbReference type="EMBL" id="TVY25655.1"/>
    </source>
</evidence>
<comment type="similarity">
    <text evidence="2 7">Belongs to the zinc-containing alcohol dehydrogenase family.</text>
</comment>
<keyword evidence="10" id="KW-1185">Reference proteome</keyword>
<dbReference type="SUPFAM" id="SSF51735">
    <property type="entry name" value="NAD(P)-binding Rossmann-fold domains"/>
    <property type="match status" value="1"/>
</dbReference>
<dbReference type="SMART" id="SM00829">
    <property type="entry name" value="PKS_ER"/>
    <property type="match status" value="1"/>
</dbReference>
<evidence type="ECO:0000256" key="6">
    <source>
        <dbReference type="ARBA" id="ARBA00023027"/>
    </source>
</evidence>
<dbReference type="GeneID" id="41984807"/>
<keyword evidence="3 7" id="KW-0479">Metal-binding</keyword>
<protein>
    <submittedName>
        <fullName evidence="9">Alcohol dehydrogenase</fullName>
    </submittedName>
</protein>
<dbReference type="InterPro" id="IPR011032">
    <property type="entry name" value="GroES-like_sf"/>
</dbReference>
<dbReference type="InterPro" id="IPR036291">
    <property type="entry name" value="NAD(P)-bd_dom_sf"/>
</dbReference>
<accession>A0A8H8R0S3</accession>
<feature type="domain" description="Enoyl reductase (ER)" evidence="8">
    <location>
        <begin position="30"/>
        <end position="379"/>
    </location>
</feature>
<evidence type="ECO:0000256" key="5">
    <source>
        <dbReference type="ARBA" id="ARBA00023002"/>
    </source>
</evidence>
<evidence type="ECO:0000313" key="10">
    <source>
        <dbReference type="Proteomes" id="UP000431533"/>
    </source>
</evidence>
<dbReference type="PANTHER" id="PTHR42940">
    <property type="entry name" value="ALCOHOL DEHYDROGENASE 1-RELATED"/>
    <property type="match status" value="1"/>
</dbReference>
<proteinExistence type="inferred from homology"/>
<evidence type="ECO:0000256" key="4">
    <source>
        <dbReference type="ARBA" id="ARBA00022833"/>
    </source>
</evidence>
<evidence type="ECO:0000256" key="7">
    <source>
        <dbReference type="RuleBase" id="RU361277"/>
    </source>
</evidence>
<reference evidence="9 10" key="1">
    <citation type="submission" date="2018-05" db="EMBL/GenBank/DDBJ databases">
        <title>Genome sequencing and assembly of the regulated plant pathogen Lachnellula willkommii and related sister species for the development of diagnostic species identification markers.</title>
        <authorList>
            <person name="Giroux E."/>
            <person name="Bilodeau G."/>
        </authorList>
    </citation>
    <scope>NUCLEOTIDE SEQUENCE [LARGE SCALE GENOMIC DNA]</scope>
    <source>
        <strain evidence="9 10">CBS 185.66</strain>
    </source>
</reference>
<dbReference type="AlphaFoldDB" id="A0A8H8R0S3"/>
<dbReference type="Pfam" id="PF00107">
    <property type="entry name" value="ADH_zinc_N"/>
    <property type="match status" value="1"/>
</dbReference>
<keyword evidence="5" id="KW-0560">Oxidoreductase</keyword>
<dbReference type="GO" id="GO:0004022">
    <property type="term" value="F:alcohol dehydrogenase (NAD+) activity"/>
    <property type="evidence" value="ECO:0007669"/>
    <property type="project" value="TreeGrafter"/>
</dbReference>
<dbReference type="InterPro" id="IPR020843">
    <property type="entry name" value="ER"/>
</dbReference>
<evidence type="ECO:0000256" key="3">
    <source>
        <dbReference type="ARBA" id="ARBA00022723"/>
    </source>
</evidence>
<organism evidence="9 10">
    <name type="scientific">Lachnellula hyalina</name>
    <dbReference type="NCBI Taxonomy" id="1316788"/>
    <lineage>
        <taxon>Eukaryota</taxon>
        <taxon>Fungi</taxon>
        <taxon>Dikarya</taxon>
        <taxon>Ascomycota</taxon>
        <taxon>Pezizomycotina</taxon>
        <taxon>Leotiomycetes</taxon>
        <taxon>Helotiales</taxon>
        <taxon>Lachnaceae</taxon>
        <taxon>Lachnellula</taxon>
    </lineage>
</organism>
<sequence length="384" mass="41017">MSSQKTEAPTPTLSFDIPKKCKAGVVVNEGPDFQVEVRDVDVPEIGQNECLIKLNATGLCSTDIHWMMNSWAVPKMSAMGVQCAGHEGAGVIVKVGSNVKRLKVGQRAGLKPIESTCGACELCRSGRETYCFGARLTGLHCDGTESPFEEMWYNKLTNDRLQAHISKNYTTLIPDGVSDYVAGPAMCSASTVYASIKAANLSWGQWAVFPGGGGGVGIQGVQLAVAMGLRPLVVDTGDEKRRLSMEMGAEHFVDFKESKDPIAEVLSLTDGGAHAVFCTAAPSYPTAQKYLGLRAGAQLMCIGLPPAGKFHIDVNPTEIVSRGQSIRGTFVGSMAEVDEALGFAQRGKLRLTPTVVGLSKFNESVQKLKRGEVAGRIVVDFNIE</sequence>
<dbReference type="Gene3D" id="3.40.50.720">
    <property type="entry name" value="NAD(P)-binding Rossmann-like Domain"/>
    <property type="match status" value="1"/>
</dbReference>
<name>A0A8H8R0S3_9HELO</name>
<evidence type="ECO:0000256" key="1">
    <source>
        <dbReference type="ARBA" id="ARBA00001947"/>
    </source>
</evidence>
<dbReference type="Gene3D" id="3.90.180.10">
    <property type="entry name" value="Medium-chain alcohol dehydrogenases, catalytic domain"/>
    <property type="match status" value="1"/>
</dbReference>
<dbReference type="InterPro" id="IPR002328">
    <property type="entry name" value="ADH_Zn_CS"/>
</dbReference>